<feature type="non-terminal residue" evidence="1">
    <location>
        <position position="1"/>
    </location>
</feature>
<evidence type="ECO:0000313" key="1">
    <source>
        <dbReference type="EMBL" id="KAF2629492.1"/>
    </source>
</evidence>
<organism evidence="1 2">
    <name type="scientific">Macroventuria anomochaeta</name>
    <dbReference type="NCBI Taxonomy" id="301207"/>
    <lineage>
        <taxon>Eukaryota</taxon>
        <taxon>Fungi</taxon>
        <taxon>Dikarya</taxon>
        <taxon>Ascomycota</taxon>
        <taxon>Pezizomycotina</taxon>
        <taxon>Dothideomycetes</taxon>
        <taxon>Pleosporomycetidae</taxon>
        <taxon>Pleosporales</taxon>
        <taxon>Pleosporineae</taxon>
        <taxon>Didymellaceae</taxon>
        <taxon>Macroventuria</taxon>
    </lineage>
</organism>
<gene>
    <name evidence="1" type="ORF">BU25DRAFT_322849</name>
</gene>
<comment type="caution">
    <text evidence="1">The sequence shown here is derived from an EMBL/GenBank/DDBJ whole genome shotgun (WGS) entry which is preliminary data.</text>
</comment>
<accession>A0ACB6S662</accession>
<feature type="non-terminal residue" evidence="1">
    <location>
        <position position="77"/>
    </location>
</feature>
<dbReference type="Proteomes" id="UP000799754">
    <property type="component" value="Unassembled WGS sequence"/>
</dbReference>
<evidence type="ECO:0000313" key="2">
    <source>
        <dbReference type="Proteomes" id="UP000799754"/>
    </source>
</evidence>
<sequence length="77" mass="8418">QPRGRPRKHLTEAAAAEAKRASNRRRLQQALVPNAPAEFIHYAPLPPGIPSTTPLDLGLRISADIPIPQDPLIEPDK</sequence>
<keyword evidence="2" id="KW-1185">Reference proteome</keyword>
<proteinExistence type="predicted"/>
<name>A0ACB6S662_9PLEO</name>
<protein>
    <submittedName>
        <fullName evidence="1">Uncharacterized protein</fullName>
    </submittedName>
</protein>
<dbReference type="EMBL" id="MU006710">
    <property type="protein sequence ID" value="KAF2629492.1"/>
    <property type="molecule type" value="Genomic_DNA"/>
</dbReference>
<reference evidence="1" key="1">
    <citation type="journal article" date="2020" name="Stud. Mycol.">
        <title>101 Dothideomycetes genomes: a test case for predicting lifestyles and emergence of pathogens.</title>
        <authorList>
            <person name="Haridas S."/>
            <person name="Albert R."/>
            <person name="Binder M."/>
            <person name="Bloem J."/>
            <person name="Labutti K."/>
            <person name="Salamov A."/>
            <person name="Andreopoulos B."/>
            <person name="Baker S."/>
            <person name="Barry K."/>
            <person name="Bills G."/>
            <person name="Bluhm B."/>
            <person name="Cannon C."/>
            <person name="Castanera R."/>
            <person name="Culley D."/>
            <person name="Daum C."/>
            <person name="Ezra D."/>
            <person name="Gonzalez J."/>
            <person name="Henrissat B."/>
            <person name="Kuo A."/>
            <person name="Liang C."/>
            <person name="Lipzen A."/>
            <person name="Lutzoni F."/>
            <person name="Magnuson J."/>
            <person name="Mondo S."/>
            <person name="Nolan M."/>
            <person name="Ohm R."/>
            <person name="Pangilinan J."/>
            <person name="Park H.-J."/>
            <person name="Ramirez L."/>
            <person name="Alfaro M."/>
            <person name="Sun H."/>
            <person name="Tritt A."/>
            <person name="Yoshinaga Y."/>
            <person name="Zwiers L.-H."/>
            <person name="Turgeon B."/>
            <person name="Goodwin S."/>
            <person name="Spatafora J."/>
            <person name="Crous P."/>
            <person name="Grigoriev I."/>
        </authorList>
    </citation>
    <scope>NUCLEOTIDE SEQUENCE</scope>
    <source>
        <strain evidence="1">CBS 525.71</strain>
    </source>
</reference>